<evidence type="ECO:0000313" key="9">
    <source>
        <dbReference type="EMBL" id="KOG00175.1"/>
    </source>
</evidence>
<dbReference type="STRING" id="37653.A0A0L8IFD9"/>
<dbReference type="InterPro" id="IPR011583">
    <property type="entry name" value="Chitinase_II/V-like_cat"/>
</dbReference>
<dbReference type="AlphaFoldDB" id="A0A0L8IFD9"/>
<evidence type="ECO:0000256" key="6">
    <source>
        <dbReference type="RuleBase" id="RU000489"/>
    </source>
</evidence>
<dbReference type="SUPFAM" id="SSF51445">
    <property type="entry name" value="(Trans)glycosidases"/>
    <property type="match status" value="1"/>
</dbReference>
<feature type="domain" description="Chitin-binding type-2" evidence="7">
    <location>
        <begin position="359"/>
        <end position="416"/>
    </location>
</feature>
<keyword evidence="2" id="KW-0147">Chitin-binding</keyword>
<comment type="similarity">
    <text evidence="1">Belongs to the glycosyl hydrolase 18 family. Chitinase class II subfamily.</text>
</comment>
<evidence type="ECO:0000256" key="4">
    <source>
        <dbReference type="ARBA" id="ARBA00023157"/>
    </source>
</evidence>
<dbReference type="InterPro" id="IPR017853">
    <property type="entry name" value="GH"/>
</dbReference>
<dbReference type="SMART" id="SM00494">
    <property type="entry name" value="ChtBD2"/>
    <property type="match status" value="1"/>
</dbReference>
<dbReference type="SUPFAM" id="SSF57625">
    <property type="entry name" value="Invertebrate chitin-binding proteins"/>
    <property type="match status" value="1"/>
</dbReference>
<dbReference type="Pfam" id="PF00704">
    <property type="entry name" value="Glyco_hydro_18"/>
    <property type="match status" value="1"/>
</dbReference>
<evidence type="ECO:0000256" key="1">
    <source>
        <dbReference type="ARBA" id="ARBA00009121"/>
    </source>
</evidence>
<evidence type="ECO:0000259" key="7">
    <source>
        <dbReference type="PROSITE" id="PS50940"/>
    </source>
</evidence>
<dbReference type="SUPFAM" id="SSF54556">
    <property type="entry name" value="Chitinase insertion domain"/>
    <property type="match status" value="1"/>
</dbReference>
<dbReference type="PROSITE" id="PS50940">
    <property type="entry name" value="CHIT_BIND_II"/>
    <property type="match status" value="1"/>
</dbReference>
<dbReference type="GO" id="GO:0004568">
    <property type="term" value="F:chitinase activity"/>
    <property type="evidence" value="ECO:0007669"/>
    <property type="project" value="UniProtKB-ARBA"/>
</dbReference>
<feature type="domain" description="GH18" evidence="8">
    <location>
        <begin position="1"/>
        <end position="332"/>
    </location>
</feature>
<keyword evidence="5 6" id="KW-0326">Glycosidase</keyword>
<dbReference type="SMART" id="SM00636">
    <property type="entry name" value="Glyco_18"/>
    <property type="match status" value="1"/>
</dbReference>
<dbReference type="InterPro" id="IPR029070">
    <property type="entry name" value="Chitinase_insertion_sf"/>
</dbReference>
<dbReference type="InterPro" id="IPR036508">
    <property type="entry name" value="Chitin-bd_dom_sf"/>
</dbReference>
<dbReference type="OrthoDB" id="76388at2759"/>
<dbReference type="Gene3D" id="2.170.140.10">
    <property type="entry name" value="Chitin binding domain"/>
    <property type="match status" value="1"/>
</dbReference>
<dbReference type="Pfam" id="PF01607">
    <property type="entry name" value="CBM_14"/>
    <property type="match status" value="1"/>
</dbReference>
<dbReference type="Gene3D" id="3.10.50.10">
    <property type="match status" value="1"/>
</dbReference>
<dbReference type="PANTHER" id="PTHR11177:SF317">
    <property type="entry name" value="CHITINASE 12-RELATED"/>
    <property type="match status" value="1"/>
</dbReference>
<organism evidence="9">
    <name type="scientific">Octopus bimaculoides</name>
    <name type="common">California two-spotted octopus</name>
    <dbReference type="NCBI Taxonomy" id="37653"/>
    <lineage>
        <taxon>Eukaryota</taxon>
        <taxon>Metazoa</taxon>
        <taxon>Spiralia</taxon>
        <taxon>Lophotrochozoa</taxon>
        <taxon>Mollusca</taxon>
        <taxon>Cephalopoda</taxon>
        <taxon>Coleoidea</taxon>
        <taxon>Octopodiformes</taxon>
        <taxon>Octopoda</taxon>
        <taxon>Incirrata</taxon>
        <taxon>Octopodidae</taxon>
        <taxon>Octopus</taxon>
    </lineage>
</organism>
<dbReference type="PANTHER" id="PTHR11177">
    <property type="entry name" value="CHITINASE"/>
    <property type="match status" value="1"/>
</dbReference>
<evidence type="ECO:0000259" key="8">
    <source>
        <dbReference type="PROSITE" id="PS51910"/>
    </source>
</evidence>
<evidence type="ECO:0000256" key="5">
    <source>
        <dbReference type="ARBA" id="ARBA00023295"/>
    </source>
</evidence>
<dbReference type="PROSITE" id="PS01095">
    <property type="entry name" value="GH18_1"/>
    <property type="match status" value="1"/>
</dbReference>
<gene>
    <name evidence="9" type="ORF">OCBIM_22007637mg</name>
</gene>
<keyword evidence="4" id="KW-1015">Disulfide bond</keyword>
<accession>A0A0L8IFD9</accession>
<dbReference type="FunFam" id="3.10.50.10:FF:000008">
    <property type="entry name" value="Chitinase 11"/>
    <property type="match status" value="1"/>
</dbReference>
<protein>
    <submittedName>
        <fullName evidence="9">Uncharacterized protein</fullName>
    </submittedName>
</protein>
<dbReference type="GO" id="GO:0008061">
    <property type="term" value="F:chitin binding"/>
    <property type="evidence" value="ECO:0007669"/>
    <property type="project" value="UniProtKB-KW"/>
</dbReference>
<dbReference type="GO" id="GO:0006032">
    <property type="term" value="P:chitin catabolic process"/>
    <property type="evidence" value="ECO:0007669"/>
    <property type="project" value="UniProtKB-ARBA"/>
</dbReference>
<dbReference type="InterPro" id="IPR001223">
    <property type="entry name" value="Glyco_hydro18_cat"/>
</dbReference>
<dbReference type="Gene3D" id="3.20.20.80">
    <property type="entry name" value="Glycosidases"/>
    <property type="match status" value="1"/>
</dbReference>
<sequence>MRICLYTEYYQRTLALKKQNPQLRVLLAVGGWKIGSKPFLEMIQSQYTMAQWSQNVINYLRRYGFDGLDMDWEFPGVRGSVPSDKHAFTVMLKTLQDSFRRESQQTGHEKLILTLATASGSYYIGKAYETTEIVKYIDYMLLMTYNYHGLWETQTGHHSPLYGSASDPPGEQSQLNQVWSINFWLRQGIPRDRLIIGIATYGMSFTLANPAVNGIRAPTVRSNVSTDRGGRPGPQTNEAGILSFYEVCTYQKGSNPWRRIWLNDMKVPYSYGGDQWVGYDDIESITYKANYIVNNNLGGAFIWSVEMDDFNNACGSGRYPLIMKIDEILKPWQWTPTVRPTLGPVTTANPVTLFPPSNTFDCSYRLDGIYYVPRDCRLYVLCMNAKAFLLKCPTNTLFDRQLKLCNYKTLVKNCSY</sequence>
<dbReference type="GO" id="GO:0005576">
    <property type="term" value="C:extracellular region"/>
    <property type="evidence" value="ECO:0007669"/>
    <property type="project" value="InterPro"/>
</dbReference>
<proteinExistence type="inferred from homology"/>
<dbReference type="InterPro" id="IPR001579">
    <property type="entry name" value="Glyco_hydro_18_chit_AS"/>
</dbReference>
<keyword evidence="3 6" id="KW-0378">Hydrolase</keyword>
<evidence type="ECO:0000256" key="3">
    <source>
        <dbReference type="ARBA" id="ARBA00022801"/>
    </source>
</evidence>
<dbReference type="InterPro" id="IPR002557">
    <property type="entry name" value="Chitin-bd_dom"/>
</dbReference>
<dbReference type="GO" id="GO:0005975">
    <property type="term" value="P:carbohydrate metabolic process"/>
    <property type="evidence" value="ECO:0007669"/>
    <property type="project" value="InterPro"/>
</dbReference>
<evidence type="ECO:0000256" key="2">
    <source>
        <dbReference type="ARBA" id="ARBA00022669"/>
    </source>
</evidence>
<reference evidence="9" key="1">
    <citation type="submission" date="2015-07" db="EMBL/GenBank/DDBJ databases">
        <title>MeaNS - Measles Nucleotide Surveillance Program.</title>
        <authorList>
            <person name="Tran T."/>
            <person name="Druce J."/>
        </authorList>
    </citation>
    <scope>NUCLEOTIDE SEQUENCE</scope>
    <source>
        <strain evidence="9">UCB-OBI-ISO-001</strain>
        <tissue evidence="9">Gonad</tissue>
    </source>
</reference>
<dbReference type="PROSITE" id="PS51910">
    <property type="entry name" value="GH18_2"/>
    <property type="match status" value="1"/>
</dbReference>
<dbReference type="InterPro" id="IPR050314">
    <property type="entry name" value="Glycosyl_Hydrlase_18"/>
</dbReference>
<dbReference type="EMBL" id="KQ415845">
    <property type="protein sequence ID" value="KOG00175.1"/>
    <property type="molecule type" value="Genomic_DNA"/>
</dbReference>
<name>A0A0L8IFD9_OCTBM</name>